<evidence type="ECO:0000256" key="3">
    <source>
        <dbReference type="ARBA" id="ARBA00004496"/>
    </source>
</evidence>
<dbReference type="InterPro" id="IPR029342">
    <property type="entry name" value="ECIST_C"/>
</dbReference>
<dbReference type="InterPro" id="IPR010418">
    <property type="entry name" value="ECSIT"/>
</dbReference>
<dbReference type="GO" id="GO:0045087">
    <property type="term" value="P:innate immune response"/>
    <property type="evidence" value="ECO:0007669"/>
    <property type="project" value="UniProtKB-KW"/>
</dbReference>
<dbReference type="OrthoDB" id="10064298at2759"/>
<name>A0A8X6IHG1_9ARAC</name>
<keyword evidence="8" id="KW-0391">Immunity</keyword>
<dbReference type="GO" id="GO:0007178">
    <property type="term" value="P:cell surface receptor protein serine/threonine kinase signaling pathway"/>
    <property type="evidence" value="ECO:0007669"/>
    <property type="project" value="TreeGrafter"/>
</dbReference>
<comment type="similarity">
    <text evidence="4">Belongs to the ECSIT family.</text>
</comment>
<protein>
    <recommendedName>
        <fullName evidence="5">Evolutionarily conserved signaling intermediate in Toll pathway, mitochondrial</fullName>
    </recommendedName>
</protein>
<dbReference type="Pfam" id="PF14784">
    <property type="entry name" value="ECSIT_C"/>
    <property type="match status" value="1"/>
</dbReference>
<accession>A0A8X6IHG1</accession>
<proteinExistence type="inferred from homology"/>
<keyword evidence="9" id="KW-0809">Transit peptide</keyword>
<dbReference type="Proteomes" id="UP000886998">
    <property type="component" value="Unassembled WGS sequence"/>
</dbReference>
<evidence type="ECO:0000256" key="8">
    <source>
        <dbReference type="ARBA" id="ARBA00022859"/>
    </source>
</evidence>
<evidence type="ECO:0000256" key="11">
    <source>
        <dbReference type="ARBA" id="ARBA00023242"/>
    </source>
</evidence>
<feature type="domain" description="ECSIT C-terminal" evidence="13">
    <location>
        <begin position="269"/>
        <end position="391"/>
    </location>
</feature>
<dbReference type="InterPro" id="IPR046448">
    <property type="entry name" value="ECSIT_N"/>
</dbReference>
<evidence type="ECO:0000259" key="13">
    <source>
        <dbReference type="SMART" id="SM01284"/>
    </source>
</evidence>
<evidence type="ECO:0000256" key="4">
    <source>
        <dbReference type="ARBA" id="ARBA00007674"/>
    </source>
</evidence>
<evidence type="ECO:0000256" key="10">
    <source>
        <dbReference type="ARBA" id="ARBA00023128"/>
    </source>
</evidence>
<organism evidence="14 15">
    <name type="scientific">Trichonephila inaurata madagascariensis</name>
    <dbReference type="NCBI Taxonomy" id="2747483"/>
    <lineage>
        <taxon>Eukaryota</taxon>
        <taxon>Metazoa</taxon>
        <taxon>Ecdysozoa</taxon>
        <taxon>Arthropoda</taxon>
        <taxon>Chelicerata</taxon>
        <taxon>Arachnida</taxon>
        <taxon>Araneae</taxon>
        <taxon>Araneomorphae</taxon>
        <taxon>Entelegynae</taxon>
        <taxon>Araneoidea</taxon>
        <taxon>Nephilidae</taxon>
        <taxon>Trichonephila</taxon>
        <taxon>Trichonephila inaurata</taxon>
    </lineage>
</organism>
<dbReference type="Pfam" id="PF06239">
    <property type="entry name" value="ECSIT_N"/>
    <property type="match status" value="1"/>
</dbReference>
<evidence type="ECO:0000256" key="1">
    <source>
        <dbReference type="ARBA" id="ARBA00004123"/>
    </source>
</evidence>
<evidence type="ECO:0000256" key="9">
    <source>
        <dbReference type="ARBA" id="ARBA00022946"/>
    </source>
</evidence>
<dbReference type="AlphaFoldDB" id="A0A8X6IHG1"/>
<sequence length="423" mass="49136">MLIHREFSLMCSRIIIKTAHYNRFFCLQSYNCKKFNITSETLMKTLKYFQITQFSKFHNTKSNLKKSLQPVGEENIATRDHFFLKVKKKDRETFLKILETYETHDKIRRGHVEMIYAAMKYMDDFGVPGDLQVYKKIMDVFPKGRMIPKNLIQAEFFHFSRHQECALFVLDKMEYSGICPDKEMGDIIQTSFGKSSHVYKKYARMLYWMPKLKNINPYMLPDPIPDDVRELARLALKKMSVDKRTKIEEYDAEELEDSLDKTWIMSAQSPAQQKLIQEHPEDKAIFVNGPSLVWLSKISITYYTLCADPKIYPVLEEDEDDISDLKLYMFGDPKPKSLTVKPNSIHEQEDATILGMCCTGTSSKDSVLSWIRFLRKSNPKLDKISVLLKIRSSPSSLVAMNTAKEDSTENETSSEGDTEETKS</sequence>
<comment type="subcellular location">
    <subcellularLocation>
        <location evidence="3">Cytoplasm</location>
    </subcellularLocation>
    <subcellularLocation>
        <location evidence="2">Mitochondrion</location>
    </subcellularLocation>
    <subcellularLocation>
        <location evidence="1">Nucleus</location>
    </subcellularLocation>
</comment>
<gene>
    <name evidence="14" type="primary">ECSIT</name>
    <name evidence="14" type="ORF">TNIN_458472</name>
</gene>
<dbReference type="GO" id="GO:0005739">
    <property type="term" value="C:mitochondrion"/>
    <property type="evidence" value="ECO:0007669"/>
    <property type="project" value="UniProtKB-SubCell"/>
</dbReference>
<evidence type="ECO:0000256" key="7">
    <source>
        <dbReference type="ARBA" id="ARBA00022588"/>
    </source>
</evidence>
<feature type="compositionally biased region" description="Acidic residues" evidence="12">
    <location>
        <begin position="408"/>
        <end position="423"/>
    </location>
</feature>
<keyword evidence="10" id="KW-0496">Mitochondrion</keyword>
<evidence type="ECO:0000256" key="2">
    <source>
        <dbReference type="ARBA" id="ARBA00004173"/>
    </source>
</evidence>
<dbReference type="EMBL" id="BMAV01025951">
    <property type="protein sequence ID" value="GFS46113.1"/>
    <property type="molecule type" value="Genomic_DNA"/>
</dbReference>
<keyword evidence="6" id="KW-0963">Cytoplasm</keyword>
<comment type="caution">
    <text evidence="14">The sequence shown here is derived from an EMBL/GenBank/DDBJ whole genome shotgun (WGS) entry which is preliminary data.</text>
</comment>
<keyword evidence="15" id="KW-1185">Reference proteome</keyword>
<feature type="region of interest" description="Disordered" evidence="12">
    <location>
        <begin position="398"/>
        <end position="423"/>
    </location>
</feature>
<reference evidence="14" key="1">
    <citation type="submission" date="2020-08" db="EMBL/GenBank/DDBJ databases">
        <title>Multicomponent nature underlies the extraordinary mechanical properties of spider dragline silk.</title>
        <authorList>
            <person name="Kono N."/>
            <person name="Nakamura H."/>
            <person name="Mori M."/>
            <person name="Yoshida Y."/>
            <person name="Ohtoshi R."/>
            <person name="Malay A.D."/>
            <person name="Moran D.A.P."/>
            <person name="Tomita M."/>
            <person name="Numata K."/>
            <person name="Arakawa K."/>
        </authorList>
    </citation>
    <scope>NUCLEOTIDE SEQUENCE</scope>
</reference>
<keyword evidence="7" id="KW-0399">Innate immunity</keyword>
<dbReference type="PANTHER" id="PTHR13113">
    <property type="entry name" value="ECSIT EVOLUTIONARILY CONSERVED SIGNALING INTERMEDIATE IN TOLL PATHWAYS"/>
    <property type="match status" value="1"/>
</dbReference>
<keyword evidence="11" id="KW-0539">Nucleus</keyword>
<evidence type="ECO:0000256" key="12">
    <source>
        <dbReference type="SAM" id="MobiDB-lite"/>
    </source>
</evidence>
<dbReference type="GO" id="GO:0005634">
    <property type="term" value="C:nucleus"/>
    <property type="evidence" value="ECO:0007669"/>
    <property type="project" value="UniProtKB-SubCell"/>
</dbReference>
<dbReference type="PANTHER" id="PTHR13113:SF1">
    <property type="entry name" value="EVOLUTIONARILY CONSERVED SIGNALING INTERMEDIATE IN TOLL PATHWAY, MITOCHONDRIAL"/>
    <property type="match status" value="1"/>
</dbReference>
<dbReference type="SMART" id="SM01284">
    <property type="entry name" value="ECSIT_Cterm"/>
    <property type="match status" value="1"/>
</dbReference>
<evidence type="ECO:0000313" key="14">
    <source>
        <dbReference type="EMBL" id="GFS46113.1"/>
    </source>
</evidence>
<evidence type="ECO:0000256" key="6">
    <source>
        <dbReference type="ARBA" id="ARBA00022490"/>
    </source>
</evidence>
<evidence type="ECO:0000313" key="15">
    <source>
        <dbReference type="Proteomes" id="UP000886998"/>
    </source>
</evidence>
<evidence type="ECO:0000256" key="5">
    <source>
        <dbReference type="ARBA" id="ARBA00019998"/>
    </source>
</evidence>